<dbReference type="EMBL" id="JAAGRQ010000006">
    <property type="protein sequence ID" value="NDY55577.1"/>
    <property type="molecule type" value="Genomic_DNA"/>
</dbReference>
<dbReference type="PANTHER" id="PTHR47515">
    <property type="entry name" value="LOW CALCIUM RESPONSE LOCUS PROTEIN T"/>
    <property type="match status" value="1"/>
</dbReference>
<reference evidence="3 4" key="1">
    <citation type="submission" date="2020-02" db="EMBL/GenBank/DDBJ databases">
        <title>Comparative genomics of sulfur disproportionating microorganisms.</title>
        <authorList>
            <person name="Ward L.M."/>
            <person name="Bertran E."/>
            <person name="Johnston D.T."/>
        </authorList>
    </citation>
    <scope>NUCLEOTIDE SEQUENCE [LARGE SCALE GENOMIC DNA]</scope>
    <source>
        <strain evidence="3 4">DSM 3696</strain>
    </source>
</reference>
<dbReference type="GO" id="GO:0015074">
    <property type="term" value="P:DNA integration"/>
    <property type="evidence" value="ECO:0007669"/>
    <property type="project" value="InterPro"/>
</dbReference>
<name>A0A7K3NHL4_9BACT</name>
<dbReference type="SUPFAM" id="SSF53098">
    <property type="entry name" value="Ribonuclease H-like"/>
    <property type="match status" value="1"/>
</dbReference>
<proteinExistence type="predicted"/>
<dbReference type="Pfam" id="PF13683">
    <property type="entry name" value="rve_3"/>
    <property type="match status" value="1"/>
</dbReference>
<dbReference type="InterPro" id="IPR001584">
    <property type="entry name" value="Integrase_cat-core"/>
</dbReference>
<feature type="compositionally biased region" description="Basic and acidic residues" evidence="1">
    <location>
        <begin position="114"/>
        <end position="127"/>
    </location>
</feature>
<evidence type="ECO:0000256" key="1">
    <source>
        <dbReference type="SAM" id="MobiDB-lite"/>
    </source>
</evidence>
<protein>
    <submittedName>
        <fullName evidence="3">Transposase</fullName>
    </submittedName>
</protein>
<comment type="caution">
    <text evidence="3">The sequence shown here is derived from an EMBL/GenBank/DDBJ whole genome shotgun (WGS) entry which is preliminary data.</text>
</comment>
<dbReference type="AlphaFoldDB" id="A0A7K3NHL4"/>
<feature type="domain" description="Integrase catalytic" evidence="2">
    <location>
        <begin position="1"/>
        <end position="121"/>
    </location>
</feature>
<dbReference type="PANTHER" id="PTHR47515:SF1">
    <property type="entry name" value="BLR2054 PROTEIN"/>
    <property type="match status" value="1"/>
</dbReference>
<dbReference type="Gene3D" id="3.30.420.10">
    <property type="entry name" value="Ribonuclease H-like superfamily/Ribonuclease H"/>
    <property type="match status" value="1"/>
</dbReference>
<gene>
    <name evidence="3" type="ORF">G3N56_02305</name>
</gene>
<accession>A0A7K3NHL4</accession>
<evidence type="ECO:0000313" key="3">
    <source>
        <dbReference type="EMBL" id="NDY55577.1"/>
    </source>
</evidence>
<evidence type="ECO:0000313" key="4">
    <source>
        <dbReference type="Proteomes" id="UP000469724"/>
    </source>
</evidence>
<dbReference type="GO" id="GO:0003676">
    <property type="term" value="F:nucleic acid binding"/>
    <property type="evidence" value="ECO:0007669"/>
    <property type="project" value="InterPro"/>
</dbReference>
<feature type="region of interest" description="Disordered" evidence="1">
    <location>
        <begin position="113"/>
        <end position="139"/>
    </location>
</feature>
<dbReference type="Proteomes" id="UP000469724">
    <property type="component" value="Unassembled WGS sequence"/>
</dbReference>
<keyword evidence="4" id="KW-1185">Reference proteome</keyword>
<sequence length="139" mass="15302">MGSILLTGGGREADGAACPTGRGRIKTMLSRGGCKRGYLLGETSHAHGVKLEFIRPGKPTDNCFIESFNVKFREECLDAHLFTSLAKAKKIIEEWRRDYNALSPHNAFAGMSPEEYRRAAKGKKPETRSPNLSLVYSLG</sequence>
<dbReference type="InterPro" id="IPR012337">
    <property type="entry name" value="RNaseH-like_sf"/>
</dbReference>
<organism evidence="3 4">
    <name type="scientific">Desulfolutivibrio sulfodismutans</name>
    <dbReference type="NCBI Taxonomy" id="63561"/>
    <lineage>
        <taxon>Bacteria</taxon>
        <taxon>Pseudomonadati</taxon>
        <taxon>Thermodesulfobacteriota</taxon>
        <taxon>Desulfovibrionia</taxon>
        <taxon>Desulfovibrionales</taxon>
        <taxon>Desulfovibrionaceae</taxon>
        <taxon>Desulfolutivibrio</taxon>
    </lineage>
</organism>
<dbReference type="InterPro" id="IPR036397">
    <property type="entry name" value="RNaseH_sf"/>
</dbReference>
<evidence type="ECO:0000259" key="2">
    <source>
        <dbReference type="PROSITE" id="PS50994"/>
    </source>
</evidence>
<dbReference type="PROSITE" id="PS50994">
    <property type="entry name" value="INTEGRASE"/>
    <property type="match status" value="1"/>
</dbReference>
<feature type="compositionally biased region" description="Polar residues" evidence="1">
    <location>
        <begin position="128"/>
        <end position="139"/>
    </location>
</feature>